<keyword evidence="2" id="KW-1185">Reference proteome</keyword>
<accession>A0A1I1XAV7</accession>
<evidence type="ECO:0000313" key="1">
    <source>
        <dbReference type="EMBL" id="SFE04472.1"/>
    </source>
</evidence>
<gene>
    <name evidence="1" type="ORF">SAMN05216238_107182</name>
</gene>
<dbReference type="AlphaFoldDB" id="A0A1I1XAV7"/>
<reference evidence="2" key="1">
    <citation type="submission" date="2016-10" db="EMBL/GenBank/DDBJ databases">
        <authorList>
            <person name="Varghese N."/>
            <person name="Submissions S."/>
        </authorList>
    </citation>
    <scope>NUCLEOTIDE SEQUENCE [LARGE SCALE GENOMIC DNA]</scope>
    <source>
        <strain evidence="2">DSM 22530</strain>
    </source>
</reference>
<dbReference type="Proteomes" id="UP000199474">
    <property type="component" value="Unassembled WGS sequence"/>
</dbReference>
<dbReference type="RefSeq" id="WP_218144047.1">
    <property type="nucleotide sequence ID" value="NZ_FOMR01000007.1"/>
</dbReference>
<proteinExistence type="predicted"/>
<organism evidence="1 2">
    <name type="scientific">Lentibacillus persicus</name>
    <dbReference type="NCBI Taxonomy" id="640948"/>
    <lineage>
        <taxon>Bacteria</taxon>
        <taxon>Bacillati</taxon>
        <taxon>Bacillota</taxon>
        <taxon>Bacilli</taxon>
        <taxon>Bacillales</taxon>
        <taxon>Bacillaceae</taxon>
        <taxon>Lentibacillus</taxon>
    </lineage>
</organism>
<dbReference type="EMBL" id="FOMR01000007">
    <property type="protein sequence ID" value="SFE04472.1"/>
    <property type="molecule type" value="Genomic_DNA"/>
</dbReference>
<name>A0A1I1XAV7_9BACI</name>
<sequence>MNQFNVNDNELIKGVLCPDCGVGPMQWKSGKWWCDLCDCTSKTAHRGALMDYALLVGEHINNRKARDFLQLESIHTAKRLLQKEHFQEFGKTSGRRYKIDVDKLLNA</sequence>
<dbReference type="STRING" id="640948.SAMN05216238_107182"/>
<evidence type="ECO:0000313" key="2">
    <source>
        <dbReference type="Proteomes" id="UP000199474"/>
    </source>
</evidence>
<protein>
    <submittedName>
        <fullName evidence="1">Uncharacterized protein</fullName>
    </submittedName>
</protein>